<organism evidence="2 3">
    <name type="scientific">Ancylostoma ceylanicum</name>
    <dbReference type="NCBI Taxonomy" id="53326"/>
    <lineage>
        <taxon>Eukaryota</taxon>
        <taxon>Metazoa</taxon>
        <taxon>Ecdysozoa</taxon>
        <taxon>Nematoda</taxon>
        <taxon>Chromadorea</taxon>
        <taxon>Rhabditida</taxon>
        <taxon>Rhabditina</taxon>
        <taxon>Rhabditomorpha</taxon>
        <taxon>Strongyloidea</taxon>
        <taxon>Ancylostomatidae</taxon>
        <taxon>Ancylostomatinae</taxon>
        <taxon>Ancylostoma</taxon>
    </lineage>
</organism>
<comment type="caution">
    <text evidence="2">The sequence shown here is derived from an EMBL/GenBank/DDBJ whole genome shotgun (WGS) entry which is preliminary data.</text>
</comment>
<dbReference type="Proteomes" id="UP000024635">
    <property type="component" value="Unassembled WGS sequence"/>
</dbReference>
<evidence type="ECO:0000313" key="3">
    <source>
        <dbReference type="Proteomes" id="UP000024635"/>
    </source>
</evidence>
<sequence>MTSETSGSGDVVQVITKSGEACAPPTSTVEMEDPFDDPALVTNAFLDIMWQDSHGNSALMLAAAENRILHVKGILTMAVERGTLWQMLEMRNEDGLTALEMAVRAGSDTCATLITKFAKEAQKSRPRLRGMFNRRASNEASENDITIEFDDAPPPQLQYVNRRPSGLDLPLRRLSRDKIMNNLKRVPPSDGFVKMNRSWPAQNRIVQRTLSGDSLSQLPSPSHSHPPPTDASKTTSVSEKLRSIFSSKKHAESDPTPVRRPQEYKKGDQENRFQGDTMASSNTNEQKISVEEEAIAVFRSPWPQGRPTRLPPLINLRRRTASEGRIKPGQEL</sequence>
<feature type="region of interest" description="Disordered" evidence="1">
    <location>
        <begin position="300"/>
        <end position="332"/>
    </location>
</feature>
<proteinExistence type="predicted"/>
<dbReference type="EMBL" id="JARK01001353">
    <property type="protein sequence ID" value="EYC22307.1"/>
    <property type="molecule type" value="Genomic_DNA"/>
</dbReference>
<keyword evidence="3" id="KW-1185">Reference proteome</keyword>
<protein>
    <recommendedName>
        <fullName evidence="4">Ankyrin repeat protein</fullName>
    </recommendedName>
</protein>
<feature type="region of interest" description="Disordered" evidence="1">
    <location>
        <begin position="213"/>
        <end position="288"/>
    </location>
</feature>
<reference evidence="3" key="1">
    <citation type="journal article" date="2015" name="Nat. Genet.">
        <title>The genome and transcriptome of the zoonotic hookworm Ancylostoma ceylanicum identify infection-specific gene families.</title>
        <authorList>
            <person name="Schwarz E.M."/>
            <person name="Hu Y."/>
            <person name="Antoshechkin I."/>
            <person name="Miller M.M."/>
            <person name="Sternberg P.W."/>
            <person name="Aroian R.V."/>
        </authorList>
    </citation>
    <scope>NUCLEOTIDE SEQUENCE</scope>
    <source>
        <strain evidence="3">HY135</strain>
    </source>
</reference>
<evidence type="ECO:0000256" key="1">
    <source>
        <dbReference type="SAM" id="MobiDB-lite"/>
    </source>
</evidence>
<gene>
    <name evidence="2" type="primary">Acey_s0017.g3275</name>
    <name evidence="2" type="synonym">Acey-T05C12.8</name>
    <name evidence="2" type="ORF">Y032_0017g3275</name>
</gene>
<evidence type="ECO:0008006" key="4">
    <source>
        <dbReference type="Google" id="ProtNLM"/>
    </source>
</evidence>
<feature type="compositionally biased region" description="Polar residues" evidence="1">
    <location>
        <begin position="274"/>
        <end position="287"/>
    </location>
</feature>
<feature type="compositionally biased region" description="Basic and acidic residues" evidence="1">
    <location>
        <begin position="260"/>
        <end position="273"/>
    </location>
</feature>
<dbReference type="OrthoDB" id="10254686at2759"/>
<dbReference type="Gene3D" id="1.25.40.20">
    <property type="entry name" value="Ankyrin repeat-containing domain"/>
    <property type="match status" value="1"/>
</dbReference>
<accession>A0A016V5L5</accession>
<dbReference type="AlphaFoldDB" id="A0A016V5L5"/>
<feature type="compositionally biased region" description="Basic and acidic residues" evidence="1">
    <location>
        <begin position="320"/>
        <end position="332"/>
    </location>
</feature>
<name>A0A016V5L5_9BILA</name>
<dbReference type="SUPFAM" id="SSF48403">
    <property type="entry name" value="Ankyrin repeat"/>
    <property type="match status" value="1"/>
</dbReference>
<evidence type="ECO:0000313" key="2">
    <source>
        <dbReference type="EMBL" id="EYC22307.1"/>
    </source>
</evidence>
<dbReference type="InterPro" id="IPR036770">
    <property type="entry name" value="Ankyrin_rpt-contain_sf"/>
</dbReference>
<feature type="compositionally biased region" description="Low complexity" evidence="1">
    <location>
        <begin position="214"/>
        <end position="223"/>
    </location>
</feature>